<dbReference type="PROSITE" id="PS50007">
    <property type="entry name" value="PIPLC_X_DOMAIN"/>
    <property type="match status" value="1"/>
</dbReference>
<dbReference type="GO" id="GO:0004436">
    <property type="term" value="F:phosphatidylinositol diacylglycerol-lyase activity"/>
    <property type="evidence" value="ECO:0007669"/>
    <property type="project" value="UniProtKB-EC"/>
</dbReference>
<gene>
    <name evidence="7" type="ORF">D1632_04085</name>
</gene>
<evidence type="ECO:0000256" key="3">
    <source>
        <dbReference type="ARBA" id="ARBA00019758"/>
    </source>
</evidence>
<dbReference type="Gene3D" id="3.20.20.190">
    <property type="entry name" value="Phosphatidylinositol (PI) phosphodiesterase"/>
    <property type="match status" value="1"/>
</dbReference>
<dbReference type="EMBL" id="QWIV01000005">
    <property type="protein sequence ID" value="RMZ61150.1"/>
    <property type="molecule type" value="Genomic_DNA"/>
</dbReference>
<dbReference type="InterPro" id="IPR017946">
    <property type="entry name" value="PLC-like_Pdiesterase_TIM-brl"/>
</dbReference>
<dbReference type="CDD" id="cd08586">
    <property type="entry name" value="PI-PLCc_BcPLC_like"/>
    <property type="match status" value="1"/>
</dbReference>
<dbReference type="PANTHER" id="PTHR13593">
    <property type="match status" value="1"/>
</dbReference>
<dbReference type="RefSeq" id="WP_122545938.1">
    <property type="nucleotide sequence ID" value="NZ_QWIV01000005.1"/>
</dbReference>
<dbReference type="InterPro" id="IPR051057">
    <property type="entry name" value="PI-PLC_domain"/>
</dbReference>
<evidence type="ECO:0000313" key="7">
    <source>
        <dbReference type="EMBL" id="RMZ61150.1"/>
    </source>
</evidence>
<dbReference type="SUPFAM" id="SSF51695">
    <property type="entry name" value="PLC-like phosphodiesterases"/>
    <property type="match status" value="1"/>
</dbReference>
<evidence type="ECO:0000256" key="2">
    <source>
        <dbReference type="ARBA" id="ARBA00012581"/>
    </source>
</evidence>
<comment type="catalytic activity">
    <reaction evidence="1">
        <text>a 1,2-diacyl-sn-glycero-3-phospho-(1D-myo-inositol) = 1D-myo-inositol 1,2-cyclic phosphate + a 1,2-diacyl-sn-glycerol</text>
        <dbReference type="Rhea" id="RHEA:17093"/>
        <dbReference type="ChEBI" id="CHEBI:17815"/>
        <dbReference type="ChEBI" id="CHEBI:57880"/>
        <dbReference type="ChEBI" id="CHEBI:58484"/>
        <dbReference type="EC" id="4.6.1.13"/>
    </reaction>
</comment>
<comment type="caution">
    <text evidence="7">The sequence shown here is derived from an EMBL/GenBank/DDBJ whole genome shotgun (WGS) entry which is preliminary data.</text>
</comment>
<reference evidence="7 8" key="1">
    <citation type="submission" date="2018-08" db="EMBL/GenBank/DDBJ databases">
        <title>Chryseobacterium nematophagum: a novel matrix digesting pathogen of nematodes.</title>
        <authorList>
            <person name="Page A."/>
            <person name="Roberts M."/>
            <person name="Felix M.-A."/>
            <person name="Weir W."/>
        </authorList>
    </citation>
    <scope>NUCLEOTIDE SEQUENCE [LARGE SCALE GENOMIC DNA]</scope>
    <source>
        <strain evidence="7 8">JUb275</strain>
    </source>
</reference>
<dbReference type="Pfam" id="PF00388">
    <property type="entry name" value="PI-PLC-X"/>
    <property type="match status" value="1"/>
</dbReference>
<dbReference type="SMART" id="SM00148">
    <property type="entry name" value="PLCXc"/>
    <property type="match status" value="1"/>
</dbReference>
<dbReference type="Proteomes" id="UP000267524">
    <property type="component" value="Unassembled WGS sequence"/>
</dbReference>
<feature type="domain" description="Phosphatidylinositol-specific phospholipase C X" evidence="6">
    <location>
        <begin position="57"/>
        <end position="202"/>
    </location>
</feature>
<keyword evidence="7" id="KW-0456">Lyase</keyword>
<proteinExistence type="predicted"/>
<sequence length="331" mass="37620">MKNFIALILGISVVCSCNSNDLNNDDELLVKNELSHQSMEKKATSIYLNNWMSNIPDSKNITQISIPGTHDSGALHDPVVGPSYTAKTQNLTIQEQLNIGIRFLDIRCKVIDNGFAIYHGPINQNLKFENVVKSIKEFLQNNPSEFILLSIKKEDLKKDNTNQFAKVFEEYLAGELGSLVYKDNKIFPSIKEVRGKVIIIKRFSNTSKIGYNANAGWVDNYKGDFTIYNNLSSFTIQDYYNIDNLSNKWELVENQFLNASSSYSTSDMYLNFTSGIKKNILYIPNIKTVSDYINPKVKDYFNTSTKKNNGVCIMDFAEANYTFPVINSNFK</sequence>
<dbReference type="GO" id="GO:0006629">
    <property type="term" value="P:lipid metabolic process"/>
    <property type="evidence" value="ECO:0007669"/>
    <property type="project" value="InterPro"/>
</dbReference>
<evidence type="ECO:0000256" key="5">
    <source>
        <dbReference type="ARBA" id="ARBA00030782"/>
    </source>
</evidence>
<evidence type="ECO:0000259" key="6">
    <source>
        <dbReference type="SMART" id="SM00148"/>
    </source>
</evidence>
<dbReference type="InterPro" id="IPR000909">
    <property type="entry name" value="PLipase_C_PInositol-sp_X_dom"/>
</dbReference>
<organism evidence="7 8">
    <name type="scientific">Chryseobacterium nematophagum</name>
    <dbReference type="NCBI Taxonomy" id="2305228"/>
    <lineage>
        <taxon>Bacteria</taxon>
        <taxon>Pseudomonadati</taxon>
        <taxon>Bacteroidota</taxon>
        <taxon>Flavobacteriia</taxon>
        <taxon>Flavobacteriales</taxon>
        <taxon>Weeksellaceae</taxon>
        <taxon>Chryseobacterium group</taxon>
        <taxon>Chryseobacterium</taxon>
    </lineage>
</organism>
<dbReference type="GO" id="GO:0008081">
    <property type="term" value="F:phosphoric diester hydrolase activity"/>
    <property type="evidence" value="ECO:0007669"/>
    <property type="project" value="InterPro"/>
</dbReference>
<dbReference type="PROSITE" id="PS51257">
    <property type="entry name" value="PROKAR_LIPOPROTEIN"/>
    <property type="match status" value="1"/>
</dbReference>
<evidence type="ECO:0000256" key="4">
    <source>
        <dbReference type="ARBA" id="ARBA00030474"/>
    </source>
</evidence>
<evidence type="ECO:0000313" key="8">
    <source>
        <dbReference type="Proteomes" id="UP000267524"/>
    </source>
</evidence>
<dbReference type="EC" id="4.6.1.13" evidence="2"/>
<protein>
    <recommendedName>
        <fullName evidence="3">1-phosphatidylinositol phosphodiesterase</fullName>
        <ecNumber evidence="2">4.6.1.13</ecNumber>
    </recommendedName>
    <alternativeName>
        <fullName evidence="4">Phosphatidylinositol diacylglycerol-lyase</fullName>
    </alternativeName>
    <alternativeName>
        <fullName evidence="5">Phosphatidylinositol-specific phospholipase C</fullName>
    </alternativeName>
</protein>
<keyword evidence="8" id="KW-1185">Reference proteome</keyword>
<evidence type="ECO:0000256" key="1">
    <source>
        <dbReference type="ARBA" id="ARBA00001316"/>
    </source>
</evidence>
<accession>A0A3M7LGE2</accession>
<dbReference type="AlphaFoldDB" id="A0A3M7LGE2"/>
<name>A0A3M7LGE2_9FLAO</name>
<dbReference type="PANTHER" id="PTHR13593:SF113">
    <property type="entry name" value="SI:DKEY-266F7.9"/>
    <property type="match status" value="1"/>
</dbReference>